<evidence type="ECO:0000256" key="4">
    <source>
        <dbReference type="ARBA" id="ARBA00022842"/>
    </source>
</evidence>
<feature type="transmembrane region" description="Helical" evidence="9">
    <location>
        <begin position="261"/>
        <end position="281"/>
    </location>
</feature>
<evidence type="ECO:0000256" key="5">
    <source>
        <dbReference type="ARBA" id="ARBA00022967"/>
    </source>
</evidence>
<keyword evidence="5 9" id="KW-1278">Translocase</keyword>
<evidence type="ECO:0000256" key="8">
    <source>
        <dbReference type="ARBA" id="ARBA00023136"/>
    </source>
</evidence>
<feature type="transmembrane region" description="Helical" evidence="9">
    <location>
        <begin position="412"/>
        <end position="433"/>
    </location>
</feature>
<dbReference type="EMBL" id="JBHUNP010000001">
    <property type="protein sequence ID" value="MFD2647720.1"/>
    <property type="molecule type" value="Genomic_DNA"/>
</dbReference>
<keyword evidence="9" id="KW-1003">Cell membrane</keyword>
<keyword evidence="11" id="KW-1185">Reference proteome</keyword>
<dbReference type="PIRSF" id="PIRSF001265">
    <property type="entry name" value="H+-PPase"/>
    <property type="match status" value="1"/>
</dbReference>
<evidence type="ECO:0000256" key="1">
    <source>
        <dbReference type="ARBA" id="ARBA00004127"/>
    </source>
</evidence>
<proteinExistence type="inferred from homology"/>
<accession>A0ABW5QJ74</accession>
<comment type="caution">
    <text evidence="10">The sequence shown here is derived from an EMBL/GenBank/DDBJ whole genome shotgun (WGS) entry which is preliminary data.</text>
</comment>
<keyword evidence="8 9" id="KW-0472">Membrane</keyword>
<dbReference type="PANTHER" id="PTHR31998">
    <property type="entry name" value="K(+)-INSENSITIVE PYROPHOSPHATE-ENERGIZED PROTON PUMP"/>
    <property type="match status" value="1"/>
</dbReference>
<dbReference type="Pfam" id="PF03030">
    <property type="entry name" value="H_PPase"/>
    <property type="match status" value="1"/>
</dbReference>
<feature type="transmembrane region" description="Helical" evidence="9">
    <location>
        <begin position="477"/>
        <end position="501"/>
    </location>
</feature>
<comment type="cofactor">
    <cofactor evidence="9">
        <name>Mg(2+)</name>
        <dbReference type="ChEBI" id="CHEBI:18420"/>
    </cofactor>
</comment>
<feature type="transmembrane region" description="Helical" evidence="9">
    <location>
        <begin position="58"/>
        <end position="87"/>
    </location>
</feature>
<keyword evidence="10" id="KW-0378">Hydrolase</keyword>
<dbReference type="Proteomes" id="UP001597521">
    <property type="component" value="Unassembled WGS sequence"/>
</dbReference>
<feature type="site" description="Determinant of potassium independence" evidence="9">
    <location>
        <position position="471"/>
    </location>
</feature>
<feature type="transmembrane region" description="Helical" evidence="9">
    <location>
        <begin position="236"/>
        <end position="255"/>
    </location>
</feature>
<evidence type="ECO:0000256" key="6">
    <source>
        <dbReference type="ARBA" id="ARBA00022989"/>
    </source>
</evidence>
<keyword evidence="6 9" id="KW-1133">Transmembrane helix</keyword>
<dbReference type="EC" id="7.1.3.1" evidence="9"/>
<dbReference type="NCBIfam" id="NF001960">
    <property type="entry name" value="PRK00733.3-5"/>
    <property type="match status" value="1"/>
</dbReference>
<feature type="transmembrane region" description="Helical" evidence="9">
    <location>
        <begin position="126"/>
        <end position="147"/>
    </location>
</feature>
<evidence type="ECO:0000313" key="10">
    <source>
        <dbReference type="EMBL" id="MFD2647720.1"/>
    </source>
</evidence>
<evidence type="ECO:0000313" key="11">
    <source>
        <dbReference type="Proteomes" id="UP001597521"/>
    </source>
</evidence>
<evidence type="ECO:0000256" key="7">
    <source>
        <dbReference type="ARBA" id="ARBA00023065"/>
    </source>
</evidence>
<keyword evidence="4 9" id="KW-0460">Magnesium</keyword>
<dbReference type="NCBIfam" id="TIGR01104">
    <property type="entry name" value="V_PPase"/>
    <property type="match status" value="1"/>
</dbReference>
<protein>
    <recommendedName>
        <fullName evidence="9">K(+)-insensitive pyrophosphate-energized proton pump</fullName>
        <ecNumber evidence="9">7.1.3.1</ecNumber>
    </recommendedName>
    <alternativeName>
        <fullName evidence="9">Membrane-bound proton-translocating pyrophosphatase</fullName>
    </alternativeName>
    <alternativeName>
        <fullName evidence="9">Pyrophosphate-energized inorganic pyrophosphatase</fullName>
        <shortName evidence="9">H(+)-PPase</shortName>
    </alternativeName>
</protein>
<comment type="caution">
    <text evidence="9">Lacks conserved residue(s) required for the propagation of feature annotation.</text>
</comment>
<feature type="transmembrane region" description="Helical" evidence="9">
    <location>
        <begin position="593"/>
        <end position="614"/>
    </location>
</feature>
<feature type="transmembrane region" description="Helical" evidence="9">
    <location>
        <begin position="159"/>
        <end position="178"/>
    </location>
</feature>
<reference evidence="11" key="1">
    <citation type="journal article" date="2019" name="Int. J. Syst. Evol. Microbiol.">
        <title>The Global Catalogue of Microorganisms (GCM) 10K type strain sequencing project: providing services to taxonomists for standard genome sequencing and annotation.</title>
        <authorList>
            <consortium name="The Broad Institute Genomics Platform"/>
            <consortium name="The Broad Institute Genome Sequencing Center for Infectious Disease"/>
            <person name="Wu L."/>
            <person name="Ma J."/>
        </authorList>
    </citation>
    <scope>NUCLEOTIDE SEQUENCE [LARGE SCALE GENOMIC DNA]</scope>
    <source>
        <strain evidence="11">CCM 7427</strain>
    </source>
</reference>
<dbReference type="RefSeq" id="WP_386832739.1">
    <property type="nucleotide sequence ID" value="NZ_JBHUNP010000001.1"/>
</dbReference>
<feature type="transmembrane region" description="Helical" evidence="9">
    <location>
        <begin position="336"/>
        <end position="360"/>
    </location>
</feature>
<comment type="function">
    <text evidence="9">Proton pump that utilizes the energy of pyrophosphate hydrolysis as the driving force for proton movement across the membrane. Generates a proton motive force.</text>
</comment>
<name>A0ABW5QJ74_9HYPH</name>
<comment type="similarity">
    <text evidence="9">Belongs to the H(+)-translocating pyrophosphatase (TC 3.A.10) family. K(+)-insensitive subfamily.</text>
</comment>
<gene>
    <name evidence="9" type="primary">hppA</name>
    <name evidence="10" type="ORF">ACFSX5_07960</name>
</gene>
<comment type="subunit">
    <text evidence="9">Homodimer.</text>
</comment>
<dbReference type="InterPro" id="IPR004131">
    <property type="entry name" value="PPase-energised_H-pump"/>
</dbReference>
<dbReference type="NCBIfam" id="NF001951">
    <property type="entry name" value="PRK00733.1-2"/>
    <property type="match status" value="1"/>
</dbReference>
<comment type="catalytic activity">
    <reaction evidence="9">
        <text>diphosphate + H2O + H(+)(in) = 2 phosphate + 2 H(+)(out)</text>
        <dbReference type="Rhea" id="RHEA:13973"/>
        <dbReference type="ChEBI" id="CHEBI:15377"/>
        <dbReference type="ChEBI" id="CHEBI:15378"/>
        <dbReference type="ChEBI" id="CHEBI:33019"/>
        <dbReference type="ChEBI" id="CHEBI:43474"/>
        <dbReference type="EC" id="7.1.3.1"/>
    </reaction>
</comment>
<comment type="subcellular location">
    <subcellularLocation>
        <location evidence="9">Cell membrane</location>
        <topology evidence="9">Multi-pass membrane protein</topology>
    </subcellularLocation>
    <subcellularLocation>
        <location evidence="1">Endomembrane system</location>
        <topology evidence="1">Multi-pass membrane protein</topology>
    </subcellularLocation>
</comment>
<dbReference type="HAMAP" id="MF_01129">
    <property type="entry name" value="PPase_energized_pump"/>
    <property type="match status" value="1"/>
</dbReference>
<dbReference type="GO" id="GO:0004427">
    <property type="term" value="F:inorganic diphosphate phosphatase activity"/>
    <property type="evidence" value="ECO:0007669"/>
    <property type="project" value="UniProtKB-EC"/>
</dbReference>
<organism evidence="10 11">
    <name type="scientific">Devosia albogilva</name>
    <dbReference type="NCBI Taxonomy" id="429726"/>
    <lineage>
        <taxon>Bacteria</taxon>
        <taxon>Pseudomonadati</taxon>
        <taxon>Pseudomonadota</taxon>
        <taxon>Alphaproteobacteria</taxon>
        <taxon>Hyphomicrobiales</taxon>
        <taxon>Devosiaceae</taxon>
        <taxon>Devosia</taxon>
    </lineage>
</organism>
<evidence type="ECO:0000256" key="3">
    <source>
        <dbReference type="ARBA" id="ARBA00022692"/>
    </source>
</evidence>
<keyword evidence="2 9" id="KW-0813">Transport</keyword>
<evidence type="ECO:0000256" key="9">
    <source>
        <dbReference type="HAMAP-Rule" id="MF_01129"/>
    </source>
</evidence>
<feature type="transmembrane region" description="Helical" evidence="9">
    <location>
        <begin position="293"/>
        <end position="316"/>
    </location>
</feature>
<sequence length="717" mass="73178">MTLALWLIVACGALSIVYGVVTTQGLLAADAGTARMQEISAAVREGASAYLKRQYTTIAIVGVVILIAAFFLLGIYAALGFLIGAVLSGAAGFIGMNLSVRANVRVAQAAVGSLGKGLDLAFKSGAVTGMLVAGLGLLGVTLLFIILTQVLGFEPTSRTVIDSLVALGFGASLISIFARLGGGIFTKGADVGGDMVGKVEAGIPEDDPRNPATIADNVGDNVGDCAGMAADLFETYVVTIVATMVLAAIILPDAFKLVGMVLPLAIGGACVVTSIIGTYFVKLGADNNIMGALYKGVIASGVLSLVALLPVLWLMFGDMNVAIEASDRAGNAFTPWSLFWCGVVGLVITGLIIVITEYYTGTNRRPVNSIAEASVTGHGTNVIQGLAVSLESTALPALVIIAGIIVTYSLAGLFGIAVAVATMLALAGIIVALDAFGPVTDNAGGIAEMAGLDESVRHNTDALDAVGNTTKAVTKGYAIGSAGLGALVLFAAYTQDLIYFAGLPDAPEIFAGMGNLTFSLADPYVVVGLLFGGLLPFLFGGMSMTAVGRAAQAVVVEVRRQFKADAGIMAGTSKPDYARAVDMLTRAAIREMIIPSLLPVLSPIVVFFVIYWIAGPAAGFSALGAMLMGVIVTGLFVAISMTAGGGAWDNAKKSFEDGFTDSHGVKHLKGSDAHKASVTGDTVGDPYKDTAGPAVNPMIKITNIVALLLLAVLAHLG</sequence>
<keyword evidence="7 9" id="KW-0406">Ion transport</keyword>
<feature type="transmembrane region" description="Helical" evidence="9">
    <location>
        <begin position="620"/>
        <end position="643"/>
    </location>
</feature>
<keyword evidence="3 9" id="KW-0812">Transmembrane</keyword>
<evidence type="ECO:0000256" key="2">
    <source>
        <dbReference type="ARBA" id="ARBA00022448"/>
    </source>
</evidence>
<keyword evidence="9" id="KW-0375">Hydrogen ion transport</keyword>
<feature type="transmembrane region" description="Helical" evidence="9">
    <location>
        <begin position="381"/>
        <end position="406"/>
    </location>
</feature>
<feature type="transmembrane region" description="Helical" evidence="9">
    <location>
        <begin position="521"/>
        <end position="539"/>
    </location>
</feature>